<feature type="binding site" evidence="8">
    <location>
        <position position="62"/>
    </location>
    <ligand>
        <name>Mg(2+)</name>
        <dbReference type="ChEBI" id="CHEBI:18420"/>
    </ligand>
</feature>
<keyword evidence="2 8" id="KW-0808">Transferase</keyword>
<dbReference type="AlphaFoldDB" id="A0A239TUK3"/>
<evidence type="ECO:0000256" key="1">
    <source>
        <dbReference type="ARBA" id="ARBA00022516"/>
    </source>
</evidence>
<dbReference type="NCBIfam" id="TIGR00516">
    <property type="entry name" value="acpS"/>
    <property type="match status" value="1"/>
</dbReference>
<comment type="subcellular location">
    <subcellularLocation>
        <location evidence="8">Cytoplasm</location>
    </subcellularLocation>
</comment>
<dbReference type="SUPFAM" id="SSF56214">
    <property type="entry name" value="4'-phosphopantetheinyl transferase"/>
    <property type="match status" value="1"/>
</dbReference>
<dbReference type="InterPro" id="IPR008278">
    <property type="entry name" value="4-PPantetheinyl_Trfase_dom"/>
</dbReference>
<keyword evidence="11" id="KW-1185">Reference proteome</keyword>
<dbReference type="EMBL" id="BKAR01000032">
    <property type="protein sequence ID" value="GEP85517.1"/>
    <property type="molecule type" value="Genomic_DNA"/>
</dbReference>
<organism evidence="10 11">
    <name type="scientific">Staphylococcus piscifermentans</name>
    <dbReference type="NCBI Taxonomy" id="70258"/>
    <lineage>
        <taxon>Bacteria</taxon>
        <taxon>Bacillati</taxon>
        <taxon>Bacillota</taxon>
        <taxon>Bacilli</taxon>
        <taxon>Bacillales</taxon>
        <taxon>Staphylococcaceae</taxon>
        <taxon>Staphylococcus</taxon>
    </lineage>
</organism>
<gene>
    <name evidence="8 10" type="primary">acpS</name>
    <name evidence="10" type="ORF">SPI02_21020</name>
</gene>
<dbReference type="GO" id="GO:0006633">
    <property type="term" value="P:fatty acid biosynthetic process"/>
    <property type="evidence" value="ECO:0007669"/>
    <property type="project" value="UniProtKB-UniRule"/>
</dbReference>
<dbReference type="GO" id="GO:0008897">
    <property type="term" value="F:holo-[acyl-carrier-protein] synthase activity"/>
    <property type="evidence" value="ECO:0007669"/>
    <property type="project" value="UniProtKB-UniRule"/>
</dbReference>
<dbReference type="Gene3D" id="3.90.470.20">
    <property type="entry name" value="4'-phosphopantetheinyl transferase domain"/>
    <property type="match status" value="1"/>
</dbReference>
<evidence type="ECO:0000256" key="2">
    <source>
        <dbReference type="ARBA" id="ARBA00022679"/>
    </source>
</evidence>
<protein>
    <recommendedName>
        <fullName evidence="8">Holo-[acyl-carrier-protein] synthase</fullName>
        <shortName evidence="8">Holo-ACP synthase</shortName>
        <ecNumber evidence="8">2.7.8.7</ecNumber>
    </recommendedName>
    <alternativeName>
        <fullName evidence="8">4'-phosphopantetheinyl transferase AcpS</fullName>
    </alternativeName>
</protein>
<comment type="function">
    <text evidence="8">Transfers the 4'-phosphopantetheine moiety from coenzyme A to a Ser of acyl-carrier-protein.</text>
</comment>
<evidence type="ECO:0000256" key="8">
    <source>
        <dbReference type="HAMAP-Rule" id="MF_00101"/>
    </source>
</evidence>
<keyword evidence="8" id="KW-0963">Cytoplasm</keyword>
<dbReference type="Proteomes" id="UP000321736">
    <property type="component" value="Unassembled WGS sequence"/>
</dbReference>
<reference evidence="10 11" key="1">
    <citation type="submission" date="2019-07" db="EMBL/GenBank/DDBJ databases">
        <title>Whole genome shotgun sequence of Staphylococcus piscifermentans NBRC 109625.</title>
        <authorList>
            <person name="Hosoyama A."/>
            <person name="Uohara A."/>
            <person name="Ohji S."/>
            <person name="Ichikawa N."/>
        </authorList>
    </citation>
    <scope>NUCLEOTIDE SEQUENCE [LARGE SCALE GENOMIC DNA]</scope>
    <source>
        <strain evidence="10 11">NBRC 109625</strain>
    </source>
</reference>
<keyword evidence="3 8" id="KW-0479">Metal-binding</keyword>
<name>A0A239TUK3_9STAP</name>
<evidence type="ECO:0000313" key="10">
    <source>
        <dbReference type="EMBL" id="GEP85517.1"/>
    </source>
</evidence>
<dbReference type="HAMAP" id="MF_00101">
    <property type="entry name" value="AcpS"/>
    <property type="match status" value="1"/>
</dbReference>
<comment type="catalytic activity">
    <reaction evidence="8">
        <text>apo-[ACP] + CoA = holo-[ACP] + adenosine 3',5'-bisphosphate + H(+)</text>
        <dbReference type="Rhea" id="RHEA:12068"/>
        <dbReference type="Rhea" id="RHEA-COMP:9685"/>
        <dbReference type="Rhea" id="RHEA-COMP:9690"/>
        <dbReference type="ChEBI" id="CHEBI:15378"/>
        <dbReference type="ChEBI" id="CHEBI:29999"/>
        <dbReference type="ChEBI" id="CHEBI:57287"/>
        <dbReference type="ChEBI" id="CHEBI:58343"/>
        <dbReference type="ChEBI" id="CHEBI:64479"/>
        <dbReference type="EC" id="2.7.8.7"/>
    </reaction>
</comment>
<accession>A0A239TUK3</accession>
<evidence type="ECO:0000256" key="4">
    <source>
        <dbReference type="ARBA" id="ARBA00022832"/>
    </source>
</evidence>
<dbReference type="NCBIfam" id="TIGR00556">
    <property type="entry name" value="pantethn_trn"/>
    <property type="match status" value="1"/>
</dbReference>
<keyword evidence="4 8" id="KW-0276">Fatty acid metabolism</keyword>
<evidence type="ECO:0000313" key="11">
    <source>
        <dbReference type="Proteomes" id="UP000321736"/>
    </source>
</evidence>
<keyword evidence="7 8" id="KW-0275">Fatty acid biosynthesis</keyword>
<dbReference type="InterPro" id="IPR002582">
    <property type="entry name" value="ACPS"/>
</dbReference>
<dbReference type="Pfam" id="PF01648">
    <property type="entry name" value="ACPS"/>
    <property type="match status" value="1"/>
</dbReference>
<comment type="caution">
    <text evidence="10">The sequence shown here is derived from an EMBL/GenBank/DDBJ whole genome shotgun (WGS) entry which is preliminary data.</text>
</comment>
<feature type="binding site" evidence="8">
    <location>
        <position position="11"/>
    </location>
    <ligand>
        <name>Mg(2+)</name>
        <dbReference type="ChEBI" id="CHEBI:18420"/>
    </ligand>
</feature>
<comment type="cofactor">
    <cofactor evidence="8">
        <name>Mg(2+)</name>
        <dbReference type="ChEBI" id="CHEBI:18420"/>
    </cofactor>
</comment>
<proteinExistence type="inferred from homology"/>
<dbReference type="GO" id="GO:0005737">
    <property type="term" value="C:cytoplasm"/>
    <property type="evidence" value="ECO:0007669"/>
    <property type="project" value="UniProtKB-SubCell"/>
</dbReference>
<keyword evidence="6 8" id="KW-0443">Lipid metabolism</keyword>
<keyword evidence="1 8" id="KW-0444">Lipid biosynthesis</keyword>
<comment type="similarity">
    <text evidence="8">Belongs to the P-Pant transferase superfamily. AcpS family.</text>
</comment>
<dbReference type="InterPro" id="IPR004568">
    <property type="entry name" value="Ppantetheine-prot_Trfase_dom"/>
</dbReference>
<evidence type="ECO:0000259" key="9">
    <source>
        <dbReference type="Pfam" id="PF01648"/>
    </source>
</evidence>
<evidence type="ECO:0000256" key="3">
    <source>
        <dbReference type="ARBA" id="ARBA00022723"/>
    </source>
</evidence>
<sequence>MNRLIYGIGIDLIEIDRIKSLLQRQPKLPERILSDDERIKFDGFSHEQRRAEFLAGRFACKEAFSKALGTGLGKRISFQDINCLNDEFGRPFIKFEGFKVHVSISHTENYATSQVILEKM</sequence>
<dbReference type="EC" id="2.7.8.7" evidence="8"/>
<keyword evidence="5 8" id="KW-0460">Magnesium</keyword>
<feature type="domain" description="4'-phosphopantetheinyl transferase" evidence="9">
    <location>
        <begin position="7"/>
        <end position="112"/>
    </location>
</feature>
<evidence type="ECO:0000256" key="5">
    <source>
        <dbReference type="ARBA" id="ARBA00022842"/>
    </source>
</evidence>
<evidence type="ECO:0000256" key="7">
    <source>
        <dbReference type="ARBA" id="ARBA00023160"/>
    </source>
</evidence>
<dbReference type="GO" id="GO:0000287">
    <property type="term" value="F:magnesium ion binding"/>
    <property type="evidence" value="ECO:0007669"/>
    <property type="project" value="UniProtKB-UniRule"/>
</dbReference>
<dbReference type="InterPro" id="IPR037143">
    <property type="entry name" value="4-PPantetheinyl_Trfase_dom_sf"/>
</dbReference>
<evidence type="ECO:0000256" key="6">
    <source>
        <dbReference type="ARBA" id="ARBA00023098"/>
    </source>
</evidence>